<sequence length="347" mass="40084">MSLKVRPSTAAAYRKPSKERQDFCRENRHRYPVDPRFPLTVGPTEFVLAFFKESVLKRTYKKSISMETNVRTQIALRNDENENSELTLLEIAENAPSNKNGSKKITDVPLGVEAINQYKKALIVVYDYQFEHRAIPWASPKKNKELLDLIKKYEHDLVYDQVQTNADRAVHCVIRDPYKSGELIKILKNLWVSNSETGLREMFSISSRHHTLLRDQDLRHLNFADCFCTIVPKKQHNGMQQVICLVFSLDKGKTLKEGEVKFACAMRHENVFRCPFGAFAFFMFSLHQNNDDFLKEDRWHNWKVLRGRDSPEKSEAVLTTRVTHGGRHAGAMEAEGLGIPFDLIKRG</sequence>
<evidence type="ECO:0000313" key="3">
    <source>
        <dbReference type="EMBL" id="EPB81979.1"/>
    </source>
</evidence>
<dbReference type="STRING" id="1220926.S2IXH2"/>
<dbReference type="Pfam" id="PF16787">
    <property type="entry name" value="NDC10_II"/>
    <property type="match status" value="1"/>
</dbReference>
<protein>
    <recommendedName>
        <fullName evidence="2">Ndc10 domain-containing protein</fullName>
    </recommendedName>
</protein>
<dbReference type="GO" id="GO:0003677">
    <property type="term" value="F:DNA binding"/>
    <property type="evidence" value="ECO:0007669"/>
    <property type="project" value="InterPro"/>
</dbReference>
<dbReference type="OrthoDB" id="2280212at2759"/>
<keyword evidence="4" id="KW-1185">Reference proteome</keyword>
<organism evidence="3 4">
    <name type="scientific">Mucor circinelloides f. circinelloides (strain 1006PhL)</name>
    <name type="common">Mucormycosis agent</name>
    <name type="synonym">Calyptromyces circinelloides</name>
    <dbReference type="NCBI Taxonomy" id="1220926"/>
    <lineage>
        <taxon>Eukaryota</taxon>
        <taxon>Fungi</taxon>
        <taxon>Fungi incertae sedis</taxon>
        <taxon>Mucoromycota</taxon>
        <taxon>Mucoromycotina</taxon>
        <taxon>Mucoromycetes</taxon>
        <taxon>Mucorales</taxon>
        <taxon>Mucorineae</taxon>
        <taxon>Mucoraceae</taxon>
        <taxon>Mucor</taxon>
    </lineage>
</organism>
<feature type="domain" description="Ndc10" evidence="2">
    <location>
        <begin position="195"/>
        <end position="287"/>
    </location>
</feature>
<proteinExistence type="predicted"/>
<dbReference type="InterPro" id="IPR031872">
    <property type="entry name" value="NDC10_II"/>
</dbReference>
<evidence type="ECO:0000256" key="1">
    <source>
        <dbReference type="SAM" id="MobiDB-lite"/>
    </source>
</evidence>
<dbReference type="AlphaFoldDB" id="S2IXH2"/>
<dbReference type="Gene3D" id="1.10.443.20">
    <property type="entry name" value="Centromere DNA-binding protein complex CBF3 subunit, domain 2"/>
    <property type="match status" value="1"/>
</dbReference>
<dbReference type="OMA" id="CHENIFR"/>
<accession>S2IXH2</accession>
<dbReference type="eggNOG" id="ENOG502SSBX">
    <property type="taxonomic scope" value="Eukaryota"/>
</dbReference>
<gene>
    <name evidence="3" type="ORF">HMPREF1544_11295</name>
</gene>
<dbReference type="InterPro" id="IPR038279">
    <property type="entry name" value="Ndc10_dom2_sf"/>
</dbReference>
<evidence type="ECO:0000259" key="2">
    <source>
        <dbReference type="Pfam" id="PF16787"/>
    </source>
</evidence>
<reference evidence="4" key="1">
    <citation type="submission" date="2013-05" db="EMBL/GenBank/DDBJ databases">
        <title>The Genome sequence of Mucor circinelloides f. circinelloides 1006PhL.</title>
        <authorList>
            <consortium name="The Broad Institute Genomics Platform"/>
            <person name="Cuomo C."/>
            <person name="Earl A."/>
            <person name="Findley K."/>
            <person name="Lee S.C."/>
            <person name="Walker B."/>
            <person name="Young S."/>
            <person name="Zeng Q."/>
            <person name="Gargeya S."/>
            <person name="Fitzgerald M."/>
            <person name="Haas B."/>
            <person name="Abouelleil A."/>
            <person name="Allen A.W."/>
            <person name="Alvarado L."/>
            <person name="Arachchi H.M."/>
            <person name="Berlin A.M."/>
            <person name="Chapman S.B."/>
            <person name="Gainer-Dewar J."/>
            <person name="Goldberg J."/>
            <person name="Griggs A."/>
            <person name="Gujja S."/>
            <person name="Hansen M."/>
            <person name="Howarth C."/>
            <person name="Imamovic A."/>
            <person name="Ireland A."/>
            <person name="Larimer J."/>
            <person name="McCowan C."/>
            <person name="Murphy C."/>
            <person name="Pearson M."/>
            <person name="Poon T.W."/>
            <person name="Priest M."/>
            <person name="Roberts A."/>
            <person name="Saif S."/>
            <person name="Shea T."/>
            <person name="Sisk P."/>
            <person name="Sykes S."/>
            <person name="Wortman J."/>
            <person name="Nusbaum C."/>
            <person name="Birren B."/>
        </authorList>
    </citation>
    <scope>NUCLEOTIDE SEQUENCE [LARGE SCALE GENOMIC DNA]</scope>
    <source>
        <strain evidence="4">1006PhL</strain>
    </source>
</reference>
<evidence type="ECO:0000313" key="4">
    <source>
        <dbReference type="Proteomes" id="UP000014254"/>
    </source>
</evidence>
<dbReference type="EMBL" id="KE124137">
    <property type="protein sequence ID" value="EPB81979.1"/>
    <property type="molecule type" value="Genomic_DNA"/>
</dbReference>
<dbReference type="Proteomes" id="UP000014254">
    <property type="component" value="Unassembled WGS sequence"/>
</dbReference>
<feature type="region of interest" description="Disordered" evidence="1">
    <location>
        <begin position="1"/>
        <end position="20"/>
    </location>
</feature>
<dbReference type="InParanoid" id="S2IXH2"/>
<name>S2IXH2_MUCC1</name>
<dbReference type="VEuPathDB" id="FungiDB:HMPREF1544_11295"/>